<reference evidence="2 3" key="1">
    <citation type="submission" date="2020-08" db="EMBL/GenBank/DDBJ databases">
        <title>Sequencing the genomes of 1000 actinobacteria strains.</title>
        <authorList>
            <person name="Klenk H.-P."/>
        </authorList>
    </citation>
    <scope>NUCLEOTIDE SEQUENCE [LARGE SCALE GENOMIC DNA]</scope>
    <source>
        <strain evidence="2 3">DSM 43023</strain>
    </source>
</reference>
<dbReference type="Proteomes" id="UP000534286">
    <property type="component" value="Unassembled WGS sequence"/>
</dbReference>
<proteinExistence type="predicted"/>
<name>A0A7W7W7L2_9ACTN</name>
<protein>
    <submittedName>
        <fullName evidence="2">Uncharacterized protein</fullName>
    </submittedName>
</protein>
<dbReference type="EMBL" id="JACHJU010000001">
    <property type="protein sequence ID" value="MBB4936856.1"/>
    <property type="molecule type" value="Genomic_DNA"/>
</dbReference>
<evidence type="ECO:0000313" key="2">
    <source>
        <dbReference type="EMBL" id="MBB4936856.1"/>
    </source>
</evidence>
<organism evidence="2 3">
    <name type="scientific">Streptosporangium album</name>
    <dbReference type="NCBI Taxonomy" id="47479"/>
    <lineage>
        <taxon>Bacteria</taxon>
        <taxon>Bacillati</taxon>
        <taxon>Actinomycetota</taxon>
        <taxon>Actinomycetes</taxon>
        <taxon>Streptosporangiales</taxon>
        <taxon>Streptosporangiaceae</taxon>
        <taxon>Streptosporangium</taxon>
    </lineage>
</organism>
<evidence type="ECO:0000313" key="3">
    <source>
        <dbReference type="Proteomes" id="UP000534286"/>
    </source>
</evidence>
<dbReference type="RefSeq" id="WP_184753324.1">
    <property type="nucleotide sequence ID" value="NZ_BAABEK010000070.1"/>
</dbReference>
<dbReference type="AlphaFoldDB" id="A0A7W7W7L2"/>
<keyword evidence="3" id="KW-1185">Reference proteome</keyword>
<feature type="region of interest" description="Disordered" evidence="1">
    <location>
        <begin position="21"/>
        <end position="49"/>
    </location>
</feature>
<accession>A0A7W7W7L2</accession>
<comment type="caution">
    <text evidence="2">The sequence shown here is derived from an EMBL/GenBank/DDBJ whole genome shotgun (WGS) entry which is preliminary data.</text>
</comment>
<sequence length="415" mass="46471">MRTSPPWWDPLTTDAVGAELGITWHPPAGSPDTDSGESRSGTMSNGALDAEDARIREGKLLVGTGPQVVRRGVGYECTTRWYLDPAEPDRLWCALGDFYPAWLWVPIEPTGDAVREVLDGVHPRPALTRLDMTGRSRGFLGWRDDVMVPNVYSGEPVEINGHDLDRYHTFVGFVEPQAWGSNLLDDPFRDDLGSVRPIEMIAASKGTMQQRLGRVPSMTWRTLHSRSYLSYEIHTRMAVCVAVRYRPAPESHRPIIARAAELFGASFPDDLPLDVIGALTCYDYSTEADLEKALDPSGDPEELAQALRIFAALHNGDLRRTLRLREYAGHPHPEVRRQLFIVAAWYRYDFLLYELALTETDPENLAELENLIQRGAGPDTFNAFGDYFGGEPLIVDGDGNPVEAWDDDEEEEDDE</sequence>
<gene>
    <name evidence="2" type="ORF">FHR32_001161</name>
</gene>
<evidence type="ECO:0000256" key="1">
    <source>
        <dbReference type="SAM" id="MobiDB-lite"/>
    </source>
</evidence>